<dbReference type="CDD" id="cd00024">
    <property type="entry name" value="CD_CSD"/>
    <property type="match status" value="2"/>
</dbReference>
<comment type="caution">
    <text evidence="4">The sequence shown here is derived from an EMBL/GenBank/DDBJ whole genome shotgun (WGS) entry which is preliminary data.</text>
</comment>
<evidence type="ECO:0000313" key="5">
    <source>
        <dbReference type="Proteomes" id="UP001055172"/>
    </source>
</evidence>
<dbReference type="PROSITE" id="PS50013">
    <property type="entry name" value="CHROMO_2"/>
    <property type="match status" value="1"/>
</dbReference>
<dbReference type="Proteomes" id="UP001055172">
    <property type="component" value="Unassembled WGS sequence"/>
</dbReference>
<accession>A0AA37LZ22</accession>
<dbReference type="EMBL" id="BPPX01000048">
    <property type="protein sequence ID" value="GJC90057.1"/>
    <property type="molecule type" value="Genomic_DNA"/>
</dbReference>
<proteinExistence type="predicted"/>
<dbReference type="AlphaFoldDB" id="A0AA37LZ22"/>
<reference evidence="4 5" key="1">
    <citation type="submission" date="2021-07" db="EMBL/GenBank/DDBJ databases">
        <title>Genome data of Colletotrichum spaethianum.</title>
        <authorList>
            <person name="Utami Y.D."/>
            <person name="Hiruma K."/>
        </authorList>
    </citation>
    <scope>NUCLEOTIDE SEQUENCE [LARGE SCALE GENOMIC DNA]</scope>
    <source>
        <strain evidence="4 5">MAFF 242679</strain>
    </source>
</reference>
<evidence type="ECO:0000259" key="3">
    <source>
        <dbReference type="PROSITE" id="PS50013"/>
    </source>
</evidence>
<dbReference type="SUPFAM" id="SSF54160">
    <property type="entry name" value="Chromo domain-like"/>
    <property type="match status" value="2"/>
</dbReference>
<dbReference type="InterPro" id="IPR016197">
    <property type="entry name" value="Chromo-like_dom_sf"/>
</dbReference>
<name>A0AA37LZ22_9PEZI</name>
<sequence>MDLTLCRDTRGTIMVIVATPTVFPVTSFVAPIADMRCMCPGNCPNDQTDNCDGIRPNGDDKTRIALANESTGRGQVLEIEDDPEHGRPVIESITGHRKDDKDKTLLHMQVHWKNGGVSWEPEKDIQLAAAEVFFEYWSTVEGGRSGAVANKDLWHVLKIEAHRRIGNGCDLEVSWVGSRDRSWEPERTIKEAAPQLVKEYWDSQERHQPSAGRKE</sequence>
<feature type="domain" description="Chromo" evidence="3">
    <location>
        <begin position="154"/>
        <end position="212"/>
    </location>
</feature>
<keyword evidence="2" id="KW-1133">Transmembrane helix</keyword>
<keyword evidence="2" id="KW-0472">Membrane</keyword>
<dbReference type="GO" id="GO:0006338">
    <property type="term" value="P:chromatin remodeling"/>
    <property type="evidence" value="ECO:0007669"/>
    <property type="project" value="UniProtKB-ARBA"/>
</dbReference>
<evidence type="ECO:0000256" key="1">
    <source>
        <dbReference type="ARBA" id="ARBA00011353"/>
    </source>
</evidence>
<dbReference type="InterPro" id="IPR000953">
    <property type="entry name" value="Chromo/chromo_shadow_dom"/>
</dbReference>
<comment type="subunit">
    <text evidence="1">Component of the NuA4 histone acetyltransferase complex.</text>
</comment>
<dbReference type="Gene3D" id="2.40.50.40">
    <property type="match status" value="2"/>
</dbReference>
<organism evidence="4 5">
    <name type="scientific">Colletotrichum liriopes</name>
    <dbReference type="NCBI Taxonomy" id="708192"/>
    <lineage>
        <taxon>Eukaryota</taxon>
        <taxon>Fungi</taxon>
        <taxon>Dikarya</taxon>
        <taxon>Ascomycota</taxon>
        <taxon>Pezizomycotina</taxon>
        <taxon>Sordariomycetes</taxon>
        <taxon>Hypocreomycetidae</taxon>
        <taxon>Glomerellales</taxon>
        <taxon>Glomerellaceae</taxon>
        <taxon>Colletotrichum</taxon>
        <taxon>Colletotrichum spaethianum species complex</taxon>
    </lineage>
</organism>
<gene>
    <name evidence="4" type="ORF">ColLi_12895</name>
</gene>
<dbReference type="SMART" id="SM00298">
    <property type="entry name" value="CHROMO"/>
    <property type="match status" value="2"/>
</dbReference>
<keyword evidence="2" id="KW-0812">Transmembrane</keyword>
<feature type="transmembrane region" description="Helical" evidence="2">
    <location>
        <begin position="12"/>
        <end position="33"/>
    </location>
</feature>
<evidence type="ECO:0000256" key="2">
    <source>
        <dbReference type="SAM" id="Phobius"/>
    </source>
</evidence>
<protein>
    <recommendedName>
        <fullName evidence="3">Chromo domain-containing protein</fullName>
    </recommendedName>
</protein>
<keyword evidence="5" id="KW-1185">Reference proteome</keyword>
<evidence type="ECO:0000313" key="4">
    <source>
        <dbReference type="EMBL" id="GJC90057.1"/>
    </source>
</evidence>